<dbReference type="PANTHER" id="PTHR11362:SF82">
    <property type="entry name" value="PHOSPHATIDYLETHANOLAMINE-BINDING PROTEIN 4"/>
    <property type="match status" value="1"/>
</dbReference>
<dbReference type="InterPro" id="IPR036610">
    <property type="entry name" value="PEBP-like_sf"/>
</dbReference>
<dbReference type="CDD" id="cd00866">
    <property type="entry name" value="PEBP_euk"/>
    <property type="match status" value="1"/>
</dbReference>
<proteinExistence type="predicted"/>
<evidence type="ECO:0008006" key="3">
    <source>
        <dbReference type="Google" id="ProtNLM"/>
    </source>
</evidence>
<dbReference type="Proteomes" id="UP001152759">
    <property type="component" value="Chromosome 3"/>
</dbReference>
<reference evidence="1" key="1">
    <citation type="submission" date="2021-12" db="EMBL/GenBank/DDBJ databases">
        <authorList>
            <person name="King R."/>
        </authorList>
    </citation>
    <scope>NUCLEOTIDE SEQUENCE</scope>
</reference>
<evidence type="ECO:0000313" key="1">
    <source>
        <dbReference type="EMBL" id="CAH0386240.1"/>
    </source>
</evidence>
<dbReference type="SUPFAM" id="SSF49777">
    <property type="entry name" value="PEBP-like"/>
    <property type="match status" value="1"/>
</dbReference>
<evidence type="ECO:0000313" key="2">
    <source>
        <dbReference type="Proteomes" id="UP001152759"/>
    </source>
</evidence>
<dbReference type="InterPro" id="IPR008914">
    <property type="entry name" value="PEBP"/>
</dbReference>
<gene>
    <name evidence="1" type="ORF">BEMITA_LOCUS5388</name>
</gene>
<keyword evidence="2" id="KW-1185">Reference proteome</keyword>
<organism evidence="1 2">
    <name type="scientific">Bemisia tabaci</name>
    <name type="common">Sweetpotato whitefly</name>
    <name type="synonym">Aleurodes tabaci</name>
    <dbReference type="NCBI Taxonomy" id="7038"/>
    <lineage>
        <taxon>Eukaryota</taxon>
        <taxon>Metazoa</taxon>
        <taxon>Ecdysozoa</taxon>
        <taxon>Arthropoda</taxon>
        <taxon>Hexapoda</taxon>
        <taxon>Insecta</taxon>
        <taxon>Pterygota</taxon>
        <taxon>Neoptera</taxon>
        <taxon>Paraneoptera</taxon>
        <taxon>Hemiptera</taxon>
        <taxon>Sternorrhyncha</taxon>
        <taxon>Aleyrodoidea</taxon>
        <taxon>Aleyrodidae</taxon>
        <taxon>Aleyrodinae</taxon>
        <taxon>Bemisia</taxon>
    </lineage>
</organism>
<name>A0A9P0A5R8_BEMTA</name>
<dbReference type="Pfam" id="PF01161">
    <property type="entry name" value="PBP"/>
    <property type="match status" value="1"/>
</dbReference>
<dbReference type="PANTHER" id="PTHR11362">
    <property type="entry name" value="PHOSPHATIDYLETHANOLAMINE-BINDING PROTEIN"/>
    <property type="match status" value="1"/>
</dbReference>
<dbReference type="InterPro" id="IPR035810">
    <property type="entry name" value="PEBP_euk"/>
</dbReference>
<dbReference type="AlphaFoldDB" id="A0A9P0A5R8"/>
<dbReference type="EMBL" id="OU963864">
    <property type="protein sequence ID" value="CAH0386240.1"/>
    <property type="molecule type" value="Genomic_DNA"/>
</dbReference>
<sequence length="227" mass="25988">MVLFQSVTSIVVSVLLCSPRSHFTLGEVPAPQHEDVQLLETVLQEHGIIPDAMNKAPKHVCEIRYSRDARIKLGNKLEPAAVERMPGLVTWPISNNSYYTLIFVDLDVPSRDHPIFRDRQQWVITNIPGNRWRDGETLTSYLGPVAHKNKGLHRCLFLIYEQQGKQDFLEERITHLNRSIVVRSCFSIDSFVGKYDLGQPHAVNFFLCGWPLNQDEIPLGPKFNQSR</sequence>
<accession>A0A9P0A5R8</accession>
<dbReference type="Gene3D" id="3.90.280.10">
    <property type="entry name" value="PEBP-like"/>
    <property type="match status" value="1"/>
</dbReference>
<protein>
    <recommendedName>
        <fullName evidence="3">Phosphatidylethanolamine-binding protein</fullName>
    </recommendedName>
</protein>